<organism evidence="1 2">
    <name type="scientific">Desulfonema magnum</name>
    <dbReference type="NCBI Taxonomy" id="45655"/>
    <lineage>
        <taxon>Bacteria</taxon>
        <taxon>Pseudomonadati</taxon>
        <taxon>Thermodesulfobacteriota</taxon>
        <taxon>Desulfobacteria</taxon>
        <taxon>Desulfobacterales</taxon>
        <taxon>Desulfococcaceae</taxon>
        <taxon>Desulfonema</taxon>
    </lineage>
</organism>
<accession>A0A975BEV8</accession>
<name>A0A975BEV8_9BACT</name>
<evidence type="ECO:0000313" key="2">
    <source>
        <dbReference type="Proteomes" id="UP000663722"/>
    </source>
</evidence>
<reference evidence="1" key="1">
    <citation type="journal article" date="2021" name="Microb. Physiol.">
        <title>Proteogenomic Insights into the Physiology of Marine, Sulfate-Reducing, Filamentous Desulfonema limicola and Desulfonema magnum.</title>
        <authorList>
            <person name="Schnaars V."/>
            <person name="Wohlbrand L."/>
            <person name="Scheve S."/>
            <person name="Hinrichs C."/>
            <person name="Reinhardt R."/>
            <person name="Rabus R."/>
        </authorList>
    </citation>
    <scope>NUCLEOTIDE SEQUENCE</scope>
    <source>
        <strain evidence="1">4be13</strain>
    </source>
</reference>
<dbReference type="AlphaFoldDB" id="A0A975BEV8"/>
<keyword evidence="2" id="KW-1185">Reference proteome</keyword>
<dbReference type="RefSeq" id="WP_207680924.1">
    <property type="nucleotide sequence ID" value="NZ_CP061800.1"/>
</dbReference>
<gene>
    <name evidence="1" type="ORF">dnm_004350</name>
</gene>
<sequence>MPTTPQKHSPYNILASPPETVLILLAQGLERQYDALKNNRSVVRQKQTDLDANLISALPRLSALYMCEGKEDKAASVHKLMEMATTPLKEWGIDYFAKADFPYQDVILIDPQTLAPTPESFELAAKSRRTRGGSEVAPDTIKSLQPSAPASKRGCAFRHNRCGTASFYLSCHLIYRCYLIFSQKLVHGPYLLPGRSGNNPVPVGYLIPYIQQFICRISPVISG</sequence>
<dbReference type="EMBL" id="CP061800">
    <property type="protein sequence ID" value="QTA84439.1"/>
    <property type="molecule type" value="Genomic_DNA"/>
</dbReference>
<proteinExistence type="predicted"/>
<evidence type="ECO:0000313" key="1">
    <source>
        <dbReference type="EMBL" id="QTA84439.1"/>
    </source>
</evidence>
<dbReference type="Proteomes" id="UP000663722">
    <property type="component" value="Chromosome"/>
</dbReference>
<protein>
    <submittedName>
        <fullName evidence="1">Uncharacterized protein</fullName>
    </submittedName>
</protein>
<dbReference type="KEGG" id="dmm:dnm_004350"/>